<dbReference type="PROSITE" id="PS51257">
    <property type="entry name" value="PROKAR_LIPOPROTEIN"/>
    <property type="match status" value="1"/>
</dbReference>
<dbReference type="EMBL" id="CP146609">
    <property type="protein sequence ID" value="WWX22589.1"/>
    <property type="molecule type" value="Genomic_DNA"/>
</dbReference>
<feature type="chain" id="PRO_5045938617" evidence="1">
    <location>
        <begin position="28"/>
        <end position="151"/>
    </location>
</feature>
<protein>
    <submittedName>
        <fullName evidence="2">YbaY family lipoprotein</fullName>
    </submittedName>
</protein>
<proteinExistence type="predicted"/>
<organism evidence="2 3">
    <name type="scientific">Pseudodesulfovibrio methanolicus</name>
    <dbReference type="NCBI Taxonomy" id="3126690"/>
    <lineage>
        <taxon>Bacteria</taxon>
        <taxon>Pseudomonadati</taxon>
        <taxon>Thermodesulfobacteriota</taxon>
        <taxon>Desulfovibrionia</taxon>
        <taxon>Desulfovibrionales</taxon>
        <taxon>Desulfovibrionaceae</taxon>
    </lineage>
</organism>
<keyword evidence="2" id="KW-0449">Lipoprotein</keyword>
<dbReference type="Pfam" id="PF09619">
    <property type="entry name" value="YscW"/>
    <property type="match status" value="1"/>
</dbReference>
<keyword evidence="1" id="KW-0732">Signal</keyword>
<evidence type="ECO:0000256" key="1">
    <source>
        <dbReference type="SAM" id="SignalP"/>
    </source>
</evidence>
<dbReference type="Proteomes" id="UP001385389">
    <property type="component" value="Chromosome"/>
</dbReference>
<dbReference type="PANTHER" id="PTHR38013">
    <property type="entry name" value="GLYCOPROTEIN/POLYSACCHARIDE METABOLISM"/>
    <property type="match status" value="1"/>
</dbReference>
<dbReference type="RefSeq" id="WP_338668286.1">
    <property type="nucleotide sequence ID" value="NZ_CP146609.1"/>
</dbReference>
<dbReference type="PANTHER" id="PTHR38013:SF1">
    <property type="entry name" value="GLYCOPROTEIN_POLYSACCHARIDE METABOLISM"/>
    <property type="match status" value="1"/>
</dbReference>
<accession>A0ABZ2J072</accession>
<feature type="signal peptide" evidence="1">
    <location>
        <begin position="1"/>
        <end position="27"/>
    </location>
</feature>
<reference evidence="2 3" key="1">
    <citation type="submission" date="2024-03" db="EMBL/GenBank/DDBJ databases">
        <title>Phenotype and Genome Characterization of a Sulfate-Reducing Bacterium Pseudodesulfovibrio sp. strain 5S69, isolated from Petroleum Reservoir in Tatarstan (Russia).</title>
        <authorList>
            <person name="Bidzhieva S.K."/>
            <person name="Kadnikov V."/>
            <person name="Tourova T.P."/>
            <person name="Samigullina S.R."/>
            <person name="Sokolova D.S."/>
            <person name="Poltaraus A.B."/>
            <person name="Avtukh A.N."/>
            <person name="Tereshina V.M."/>
            <person name="Mardanov A.V."/>
            <person name="Nazina T.N."/>
        </authorList>
    </citation>
    <scope>NUCLEOTIDE SEQUENCE [LARGE SCALE GENOMIC DNA]</scope>
    <source>
        <strain evidence="2 3">5S69</strain>
    </source>
</reference>
<dbReference type="InterPro" id="IPR039366">
    <property type="entry name" value="Pilotin"/>
</dbReference>
<sequence>MHRTRLSAVPALWAAVLILAALGGCTAASTGQGAASASPSDGKAALKVSVSYSERMLLPPGCALFLELVNISQLNRKDNDVANAFLPVKAAPPFKAVIKYDPDRILAQLHYAVTARIELNGQVLFSGSARIDPLSWPEGKPVEVSVTMPRR</sequence>
<evidence type="ECO:0000313" key="3">
    <source>
        <dbReference type="Proteomes" id="UP001385389"/>
    </source>
</evidence>
<keyword evidence="3" id="KW-1185">Reference proteome</keyword>
<gene>
    <name evidence="2" type="ORF">V8V93_19415</name>
</gene>
<dbReference type="InterPro" id="IPR053196">
    <property type="entry name" value="Lipoprotein_YbaY-like"/>
</dbReference>
<name>A0ABZ2J072_9BACT</name>
<evidence type="ECO:0000313" key="2">
    <source>
        <dbReference type="EMBL" id="WWX22589.1"/>
    </source>
</evidence>